<reference evidence="3" key="1">
    <citation type="submission" date="2021-01" db="EMBL/GenBank/DDBJ databases">
        <authorList>
            <person name="Kaushik A."/>
        </authorList>
    </citation>
    <scope>NUCLEOTIDE SEQUENCE</scope>
    <source>
        <strain evidence="3">AG4-R118</strain>
    </source>
</reference>
<dbReference type="InterPro" id="IPR015797">
    <property type="entry name" value="NUDIX_hydrolase-like_dom_sf"/>
</dbReference>
<feature type="compositionally biased region" description="Polar residues" evidence="1">
    <location>
        <begin position="551"/>
        <end position="561"/>
    </location>
</feature>
<evidence type="ECO:0000259" key="2">
    <source>
        <dbReference type="PROSITE" id="PS51462"/>
    </source>
</evidence>
<feature type="compositionally biased region" description="Low complexity" evidence="1">
    <location>
        <begin position="349"/>
        <end position="362"/>
    </location>
</feature>
<dbReference type="SUPFAM" id="SSF55811">
    <property type="entry name" value="Nudix"/>
    <property type="match status" value="1"/>
</dbReference>
<organism evidence="3 4">
    <name type="scientific">Rhizoctonia solani</name>
    <dbReference type="NCBI Taxonomy" id="456999"/>
    <lineage>
        <taxon>Eukaryota</taxon>
        <taxon>Fungi</taxon>
        <taxon>Dikarya</taxon>
        <taxon>Basidiomycota</taxon>
        <taxon>Agaricomycotina</taxon>
        <taxon>Agaricomycetes</taxon>
        <taxon>Cantharellales</taxon>
        <taxon>Ceratobasidiaceae</taxon>
        <taxon>Rhizoctonia</taxon>
    </lineage>
</organism>
<proteinExistence type="predicted"/>
<evidence type="ECO:0000256" key="1">
    <source>
        <dbReference type="SAM" id="MobiDB-lite"/>
    </source>
</evidence>
<feature type="compositionally biased region" description="Acidic residues" evidence="1">
    <location>
        <begin position="582"/>
        <end position="606"/>
    </location>
</feature>
<evidence type="ECO:0000313" key="4">
    <source>
        <dbReference type="Proteomes" id="UP000663888"/>
    </source>
</evidence>
<dbReference type="AlphaFoldDB" id="A0A8H3H079"/>
<dbReference type="Gene3D" id="3.90.79.10">
    <property type="entry name" value="Nucleoside Triphosphate Pyrophosphohydrolase"/>
    <property type="match status" value="1"/>
</dbReference>
<feature type="region of interest" description="Disordered" evidence="1">
    <location>
        <begin position="344"/>
        <end position="666"/>
    </location>
</feature>
<dbReference type="Pfam" id="PF15916">
    <property type="entry name" value="DUF4743"/>
    <property type="match status" value="1"/>
</dbReference>
<evidence type="ECO:0000313" key="3">
    <source>
        <dbReference type="EMBL" id="CAE6473967.1"/>
    </source>
</evidence>
<dbReference type="PANTHER" id="PTHR36452">
    <property type="entry name" value="CHROMOSOME 12, WHOLE GENOME SHOTGUN SEQUENCE"/>
    <property type="match status" value="1"/>
</dbReference>
<feature type="compositionally biased region" description="Basic residues" evidence="1">
    <location>
        <begin position="643"/>
        <end position="653"/>
    </location>
</feature>
<dbReference type="InterPro" id="IPR000086">
    <property type="entry name" value="NUDIX_hydrolase_dom"/>
</dbReference>
<comment type="caution">
    <text evidence="3">The sequence shown here is derived from an EMBL/GenBank/DDBJ whole genome shotgun (WGS) entry which is preliminary data.</text>
</comment>
<gene>
    <name evidence="3" type="ORF">RDB_LOCUS112710</name>
</gene>
<dbReference type="EMBL" id="CAJMWX010001200">
    <property type="protein sequence ID" value="CAE6473967.1"/>
    <property type="molecule type" value="Genomic_DNA"/>
</dbReference>
<dbReference type="CDD" id="cd03676">
    <property type="entry name" value="NUDIX_Tnr3_like"/>
    <property type="match status" value="1"/>
</dbReference>
<feature type="domain" description="Nudix hydrolase" evidence="2">
    <location>
        <begin position="150"/>
        <end position="305"/>
    </location>
</feature>
<protein>
    <recommendedName>
        <fullName evidence="2">Nudix hydrolase domain-containing protein</fullName>
    </recommendedName>
</protein>
<dbReference type="InterPro" id="IPR012808">
    <property type="entry name" value="CHP02453"/>
</dbReference>
<dbReference type="InterPro" id="IPR031804">
    <property type="entry name" value="DUF4743"/>
</dbReference>
<feature type="compositionally biased region" description="Basic and acidic residues" evidence="1">
    <location>
        <begin position="537"/>
        <end position="550"/>
    </location>
</feature>
<dbReference type="PANTHER" id="PTHR36452:SF1">
    <property type="entry name" value="DUF2461 DOMAIN-CONTAINING PROTEIN"/>
    <property type="match status" value="1"/>
</dbReference>
<dbReference type="Proteomes" id="UP000663888">
    <property type="component" value="Unassembled WGS sequence"/>
</dbReference>
<dbReference type="Pfam" id="PF00293">
    <property type="entry name" value="NUDIX"/>
    <property type="match status" value="1"/>
</dbReference>
<dbReference type="NCBIfam" id="TIGR02453">
    <property type="entry name" value="TIGR02453 family protein"/>
    <property type="match status" value="1"/>
</dbReference>
<feature type="compositionally biased region" description="Basic residues" evidence="1">
    <location>
        <begin position="413"/>
        <end position="423"/>
    </location>
</feature>
<dbReference type="PROSITE" id="PS51462">
    <property type="entry name" value="NUDIX"/>
    <property type="match status" value="1"/>
</dbReference>
<name>A0A8H3H079_9AGAM</name>
<sequence length="958" mass="106353">MTLLPILEAVDNFKPAALSTQKFVPFYLSLERTQPQDIIGQIAPEVVEKIISHPAGTFSIHFVDQSGALSQSTDNTLSSSTANVKAIAFDERLRTVDERSEAIERASLEWRNEGLFAGAIGGRQWRNERYSVYVHPFKNVGVGGEVAFRLERSACELFGVVTYGVHMTMYTSDYRIWVPRRSKTKQTWPGFLDNSVAGGIPGGMTPFESMVKECEEEASLAEDIARKHLKGVGAVSYFFQNARGNLQPEVEYMYDMLCPSADDPAFVPKPLDGEVESFELMNWQAVIEKMKAGEFKRNSALGKHYIITILPCTEFYIALHPWLLSPTSLTVTFFAMPPRRAKKPVHTQASSSDSEPEAAPRSLASKVTSKLKSIVGLETDDAKPAAGTKKRKRTNAATEHQEEDEETVPKQASPRKSRTKAAQRKPTTPKRTLAKRAKVSATKATTSNEDSESSESEDELATAPVSPVKRRAKGRTKATNTTPRKPVPGRPVKPRAKGRTKATNTTPRKPVPGRTQKSTTNRARQKSSTTSARKTRKAQEEYDSSIRELSHTSNSPTPSETSDTRGSADYDPEADDAKNKGDEEEEEEEAALETMEVDSDALDNESDFGPHKIAERASASPSKKRVTVPSKAGNSRKDASAKGTRKSVGKRAKKEVTSEEEYQSDESGPLVVGKVVQAPQTGRVAPGQISQNTFDFLLNLQDPEKNDREWFKLHEPVYRLAEKEWVAFVDAWVTTLVEVDDQIPPLPPKDIIHRIYRDMRFSNDKTPYKSNFSASTSRSGRKGIFAAYHISIKPGGGSLVAAGVWCPGKNELQTIRNIIQRNHGRRLRRIIAEPGFVKYFGAPKPLATKGKEPRRQSIFGAEDELKVAPAGVKKDHPSTELGADDMVYTLSRDIDLLKCRSFAVVHRFTDAQVLKKDFLENILKPVLVEMRPFVHCLNDYMTLPLDEMSESSSSSDEE</sequence>
<feature type="compositionally biased region" description="Acidic residues" evidence="1">
    <location>
        <begin position="449"/>
        <end position="460"/>
    </location>
</feature>
<accession>A0A8H3H079</accession>
<feature type="compositionally biased region" description="Polar residues" evidence="1">
    <location>
        <begin position="515"/>
        <end position="532"/>
    </location>
</feature>
<dbReference type="Pfam" id="PF09365">
    <property type="entry name" value="DUF2461"/>
    <property type="match status" value="1"/>
</dbReference>